<proteinExistence type="predicted"/>
<dbReference type="AlphaFoldDB" id="A0AAW9NNP3"/>
<organism evidence="2 3">
    <name type="scientific">Metasolibacillus meyeri</name>
    <dbReference type="NCBI Taxonomy" id="1071052"/>
    <lineage>
        <taxon>Bacteria</taxon>
        <taxon>Bacillati</taxon>
        <taxon>Bacillota</taxon>
        <taxon>Bacilli</taxon>
        <taxon>Bacillales</taxon>
        <taxon>Caryophanaceae</taxon>
        <taxon>Metasolibacillus</taxon>
    </lineage>
</organism>
<reference evidence="2 3" key="1">
    <citation type="submission" date="2023-03" db="EMBL/GenBank/DDBJ databases">
        <title>Bacillus Genome Sequencing.</title>
        <authorList>
            <person name="Dunlap C."/>
        </authorList>
    </citation>
    <scope>NUCLEOTIDE SEQUENCE [LARGE SCALE GENOMIC DNA]</scope>
    <source>
        <strain evidence="2 3">B-59205</strain>
    </source>
</reference>
<comment type="caution">
    <text evidence="2">The sequence shown here is derived from an EMBL/GenBank/DDBJ whole genome shotgun (WGS) entry which is preliminary data.</text>
</comment>
<protein>
    <submittedName>
        <fullName evidence="2">Phage holin family protein</fullName>
    </submittedName>
</protein>
<keyword evidence="1" id="KW-0472">Membrane</keyword>
<keyword evidence="3" id="KW-1185">Reference proteome</keyword>
<dbReference type="Pfam" id="PF16079">
    <property type="entry name" value="Phage_holin_5_2"/>
    <property type="match status" value="1"/>
</dbReference>
<evidence type="ECO:0000313" key="2">
    <source>
        <dbReference type="EMBL" id="MEC1177605.1"/>
    </source>
</evidence>
<evidence type="ECO:0000256" key="1">
    <source>
        <dbReference type="SAM" id="Phobius"/>
    </source>
</evidence>
<keyword evidence="1" id="KW-0812">Transmembrane</keyword>
<feature type="transmembrane region" description="Helical" evidence="1">
    <location>
        <begin position="6"/>
        <end position="23"/>
    </location>
</feature>
<dbReference type="InterPro" id="IPR032111">
    <property type="entry name" value="Clostridium_phage_holin"/>
</dbReference>
<accession>A0AAW9NNP3</accession>
<name>A0AAW9NNP3_9BACL</name>
<dbReference type="Proteomes" id="UP001344888">
    <property type="component" value="Unassembled WGS sequence"/>
</dbReference>
<dbReference type="RefSeq" id="WP_326122022.1">
    <property type="nucleotide sequence ID" value="NZ_JARSFG010000005.1"/>
</dbReference>
<dbReference type="EMBL" id="JARSFG010000005">
    <property type="protein sequence ID" value="MEC1177605.1"/>
    <property type="molecule type" value="Genomic_DNA"/>
</dbReference>
<feature type="transmembrane region" description="Helical" evidence="1">
    <location>
        <begin position="35"/>
        <end position="53"/>
    </location>
</feature>
<keyword evidence="1" id="KW-1133">Transmembrane helix</keyword>
<sequence>MDFLYNYIIEQALIVVPVLLVIGQILKSTPKMSDWVIPYILLALGVLLTIALMGFNANAIIQGVLVAGAAVFANQLYKQYVQKDGDSK</sequence>
<evidence type="ECO:0000313" key="3">
    <source>
        <dbReference type="Proteomes" id="UP001344888"/>
    </source>
</evidence>
<gene>
    <name evidence="2" type="ORF">P9B03_03840</name>
</gene>